<dbReference type="Proteomes" id="UP001596356">
    <property type="component" value="Unassembled WGS sequence"/>
</dbReference>
<sequence>MCVCGMGIGTSVLLKMNVEKAADNLGVDATVTTADISTARGAAQGADLIMTSDELAEELGQISTPVQVVDNFMDISEIQTKLADHLG</sequence>
<evidence type="ECO:0000313" key="4">
    <source>
        <dbReference type="Proteomes" id="UP001596356"/>
    </source>
</evidence>
<feature type="domain" description="PTS EIIB type-2" evidence="2">
    <location>
        <begin position="1"/>
        <end position="87"/>
    </location>
</feature>
<keyword evidence="3" id="KW-0813">Transport</keyword>
<proteinExistence type="predicted"/>
<protein>
    <submittedName>
        <fullName evidence="3">PTS sugar transporter subunit IIB</fullName>
    </submittedName>
</protein>
<dbReference type="PROSITE" id="PS51099">
    <property type="entry name" value="PTS_EIIB_TYPE_2"/>
    <property type="match status" value="1"/>
</dbReference>
<dbReference type="Gene3D" id="3.40.50.2300">
    <property type="match status" value="1"/>
</dbReference>
<dbReference type="Pfam" id="PF02302">
    <property type="entry name" value="PTS_IIB"/>
    <property type="match status" value="1"/>
</dbReference>
<dbReference type="CDD" id="cd05563">
    <property type="entry name" value="PTS_IIB_ascorbate"/>
    <property type="match status" value="1"/>
</dbReference>
<dbReference type="EMBL" id="JBHSWJ010000002">
    <property type="protein sequence ID" value="MFC6715821.1"/>
    <property type="molecule type" value="Genomic_DNA"/>
</dbReference>
<keyword evidence="3" id="KW-0762">Sugar transport</keyword>
<name>A0ABW2AZ66_9MICO</name>
<evidence type="ECO:0000313" key="3">
    <source>
        <dbReference type="EMBL" id="MFC6715821.1"/>
    </source>
</evidence>
<evidence type="ECO:0000259" key="2">
    <source>
        <dbReference type="PROSITE" id="PS51099"/>
    </source>
</evidence>
<organism evidence="3 4">
    <name type="scientific">Branchiibius cervicis</name>
    <dbReference type="NCBI Taxonomy" id="908252"/>
    <lineage>
        <taxon>Bacteria</taxon>
        <taxon>Bacillati</taxon>
        <taxon>Actinomycetota</taxon>
        <taxon>Actinomycetes</taxon>
        <taxon>Micrococcales</taxon>
        <taxon>Dermacoccaceae</taxon>
        <taxon>Branchiibius</taxon>
    </lineage>
</organism>
<dbReference type="SUPFAM" id="SSF52794">
    <property type="entry name" value="PTS system IIB component-like"/>
    <property type="match status" value="1"/>
</dbReference>
<dbReference type="InterPro" id="IPR013011">
    <property type="entry name" value="PTS_EIIB_2"/>
</dbReference>
<gene>
    <name evidence="3" type="ORF">ACFQBT_19105</name>
</gene>
<dbReference type="InterPro" id="IPR003501">
    <property type="entry name" value="PTS_EIIB_2/3"/>
</dbReference>
<comment type="caution">
    <text evidence="3">The sequence shown here is derived from an EMBL/GenBank/DDBJ whole genome shotgun (WGS) entry which is preliminary data.</text>
</comment>
<dbReference type="InterPro" id="IPR036095">
    <property type="entry name" value="PTS_EIIB-like_sf"/>
</dbReference>
<keyword evidence="4" id="KW-1185">Reference proteome</keyword>
<reference evidence="4" key="1">
    <citation type="journal article" date="2019" name="Int. J. Syst. Evol. Microbiol.">
        <title>The Global Catalogue of Microorganisms (GCM) 10K type strain sequencing project: providing services to taxonomists for standard genome sequencing and annotation.</title>
        <authorList>
            <consortium name="The Broad Institute Genomics Platform"/>
            <consortium name="The Broad Institute Genome Sequencing Center for Infectious Disease"/>
            <person name="Wu L."/>
            <person name="Ma J."/>
        </authorList>
    </citation>
    <scope>NUCLEOTIDE SEQUENCE [LARGE SCALE GENOMIC DNA]</scope>
    <source>
        <strain evidence="4">NBRC 106593</strain>
    </source>
</reference>
<keyword evidence="1" id="KW-0808">Transferase</keyword>
<dbReference type="RefSeq" id="WP_377825563.1">
    <property type="nucleotide sequence ID" value="NZ_JBHSWJ010000002.1"/>
</dbReference>
<evidence type="ECO:0000256" key="1">
    <source>
        <dbReference type="ARBA" id="ARBA00022679"/>
    </source>
</evidence>
<accession>A0ABW2AZ66</accession>